<reference evidence="1 2" key="1">
    <citation type="journal article" date="2019" name="Genome Biol. Evol.">
        <title>Insights into the evolution of the New World diploid cottons (Gossypium, subgenus Houzingenia) based on genome sequencing.</title>
        <authorList>
            <person name="Grover C.E."/>
            <person name="Arick M.A. 2nd"/>
            <person name="Thrash A."/>
            <person name="Conover J.L."/>
            <person name="Sanders W.S."/>
            <person name="Peterson D.G."/>
            <person name="Frelichowski J.E."/>
            <person name="Scheffler J.A."/>
            <person name="Scheffler B.E."/>
            <person name="Wendel J.F."/>
        </authorList>
    </citation>
    <scope>NUCLEOTIDE SEQUENCE [LARGE SCALE GENOMIC DNA]</scope>
    <source>
        <strain evidence="1">0</strain>
        <tissue evidence="1">Leaf</tissue>
    </source>
</reference>
<organism evidence="1 2">
    <name type="scientific">Gossypium harknessii</name>
    <dbReference type="NCBI Taxonomy" id="34285"/>
    <lineage>
        <taxon>Eukaryota</taxon>
        <taxon>Viridiplantae</taxon>
        <taxon>Streptophyta</taxon>
        <taxon>Embryophyta</taxon>
        <taxon>Tracheophyta</taxon>
        <taxon>Spermatophyta</taxon>
        <taxon>Magnoliopsida</taxon>
        <taxon>eudicotyledons</taxon>
        <taxon>Gunneridae</taxon>
        <taxon>Pentapetalae</taxon>
        <taxon>rosids</taxon>
        <taxon>malvids</taxon>
        <taxon>Malvales</taxon>
        <taxon>Malvaceae</taxon>
        <taxon>Malvoideae</taxon>
        <taxon>Gossypium</taxon>
    </lineage>
</organism>
<sequence length="48" mass="5124">MIGNLSKEGGDRCSLDWVPGCMDPASHLYNPLANVDDGSCPIDSDVEE</sequence>
<gene>
    <name evidence="1" type="ORF">Gohar_003412</name>
</gene>
<name>A0A7J9HNW8_9ROSI</name>
<dbReference type="OrthoDB" id="1900123at2759"/>
<evidence type="ECO:0000313" key="2">
    <source>
        <dbReference type="Proteomes" id="UP000593560"/>
    </source>
</evidence>
<evidence type="ECO:0000313" key="1">
    <source>
        <dbReference type="EMBL" id="MBA0811522.1"/>
    </source>
</evidence>
<dbReference type="EMBL" id="JABFAD010000010">
    <property type="protein sequence ID" value="MBA0811522.1"/>
    <property type="molecule type" value="Genomic_DNA"/>
</dbReference>
<comment type="caution">
    <text evidence="1">The sequence shown here is derived from an EMBL/GenBank/DDBJ whole genome shotgun (WGS) entry which is preliminary data.</text>
</comment>
<keyword evidence="2" id="KW-1185">Reference proteome</keyword>
<protein>
    <submittedName>
        <fullName evidence="1">Uncharacterized protein</fullName>
    </submittedName>
</protein>
<dbReference type="Proteomes" id="UP000593560">
    <property type="component" value="Unassembled WGS sequence"/>
</dbReference>
<accession>A0A7J9HNW8</accession>
<dbReference type="AlphaFoldDB" id="A0A7J9HNW8"/>
<proteinExistence type="predicted"/>